<organism evidence="1 2">
    <name type="scientific">Rhodococcus rhodochrous</name>
    <dbReference type="NCBI Taxonomy" id="1829"/>
    <lineage>
        <taxon>Bacteria</taxon>
        <taxon>Bacillati</taxon>
        <taxon>Actinomycetota</taxon>
        <taxon>Actinomycetes</taxon>
        <taxon>Mycobacteriales</taxon>
        <taxon>Nocardiaceae</taxon>
        <taxon>Rhodococcus</taxon>
    </lineage>
</organism>
<evidence type="ECO:0000313" key="1">
    <source>
        <dbReference type="EMBL" id="MCD2113046.1"/>
    </source>
</evidence>
<comment type="caution">
    <text evidence="1">The sequence shown here is derived from an EMBL/GenBank/DDBJ whole genome shotgun (WGS) entry which is preliminary data.</text>
</comment>
<sequence length="309" mass="34636">MDLTIEVHEDEPPLPADTSSWGAIEEATVKFTKAAHVLTLDGRAAQGFSKLPIRRGLYRFRVFAHGRDARPAPRDTAETERYLVQIWKTAQPKQMERLHKTDSVGNDEIVTHPTPNWWDPDPAGDASLYIRFGYDRMAEWAKQEAIQWGGRPPSAKLRRNLVALGIAGRDRALADAITRARVPKLRRIAAWAARRAYTRAGLAEIDWIRPALDALDAAESLPHPFGPRETPLLRKAFEDDPAIDDVLPAVGIALHIVATATAPDPLNAAFQCLDIAARTDDSIYAALIADLRREFFPELMPIEKYERWI</sequence>
<dbReference type="EMBL" id="JAJNCO010000010">
    <property type="protein sequence ID" value="MCD2113046.1"/>
    <property type="molecule type" value="Genomic_DNA"/>
</dbReference>
<accession>A0AAW4XJ33</accession>
<reference evidence="1" key="1">
    <citation type="submission" date="2021-11" db="EMBL/GenBank/DDBJ databases">
        <title>Development of a sustainable strategy for remediation of hydrocarbon-contaminated territories based on the waste exchange concept.</title>
        <authorList>
            <person name="Elkin A."/>
        </authorList>
    </citation>
    <scope>NUCLEOTIDE SEQUENCE</scope>
    <source>
        <strain evidence="1">IEGM 757</strain>
    </source>
</reference>
<evidence type="ECO:0000313" key="2">
    <source>
        <dbReference type="Proteomes" id="UP001198630"/>
    </source>
</evidence>
<dbReference type="Proteomes" id="UP001198630">
    <property type="component" value="Unassembled WGS sequence"/>
</dbReference>
<dbReference type="AlphaFoldDB" id="A0AAW4XJ33"/>
<protein>
    <submittedName>
        <fullName evidence="1">Transposase</fullName>
    </submittedName>
</protein>
<dbReference type="RefSeq" id="WP_230791623.1">
    <property type="nucleotide sequence ID" value="NZ_JAJNCO010000010.1"/>
</dbReference>
<gene>
    <name evidence="1" type="ORF">LQ384_18200</name>
</gene>
<proteinExistence type="predicted"/>
<name>A0AAW4XJ33_RHORH</name>